<dbReference type="Proteomes" id="UP001293593">
    <property type="component" value="Unassembled WGS sequence"/>
</dbReference>
<comment type="caution">
    <text evidence="2">The sequence shown here is derived from an EMBL/GenBank/DDBJ whole genome shotgun (WGS) entry which is preliminary data.</text>
</comment>
<sequence length="156" mass="17939">MAPSLNTKTLSLCSLFSLLLFLHVHGSSARELKVEEELLEQNEASHIHYPSSQKDQTETGNKPYITSYRNVIKVNEPYIGGYRHSQNGEKEKSETYITSYGTSKRENQPYITGFNSYKKVNEPYLVATVTRRTVRKKRVNYTSLVMVRAKGRINFI</sequence>
<feature type="chain" id="PRO_5041942611" evidence="1">
    <location>
        <begin position="30"/>
        <end position="156"/>
    </location>
</feature>
<dbReference type="AlphaFoldDB" id="A0AAE1N9T4"/>
<keyword evidence="1" id="KW-0732">Signal</keyword>
<dbReference type="EMBL" id="JAWXYG010000001">
    <property type="protein sequence ID" value="KAK4284701.1"/>
    <property type="molecule type" value="Genomic_DNA"/>
</dbReference>
<name>A0AAE1N9T4_9FABA</name>
<evidence type="ECO:0000256" key="1">
    <source>
        <dbReference type="SAM" id="SignalP"/>
    </source>
</evidence>
<gene>
    <name evidence="2" type="ORF">QN277_001494</name>
</gene>
<keyword evidence="3" id="KW-1185">Reference proteome</keyword>
<evidence type="ECO:0000313" key="2">
    <source>
        <dbReference type="EMBL" id="KAK4284701.1"/>
    </source>
</evidence>
<accession>A0AAE1N9T4</accession>
<proteinExistence type="predicted"/>
<organism evidence="2 3">
    <name type="scientific">Acacia crassicarpa</name>
    <name type="common">northern wattle</name>
    <dbReference type="NCBI Taxonomy" id="499986"/>
    <lineage>
        <taxon>Eukaryota</taxon>
        <taxon>Viridiplantae</taxon>
        <taxon>Streptophyta</taxon>
        <taxon>Embryophyta</taxon>
        <taxon>Tracheophyta</taxon>
        <taxon>Spermatophyta</taxon>
        <taxon>Magnoliopsida</taxon>
        <taxon>eudicotyledons</taxon>
        <taxon>Gunneridae</taxon>
        <taxon>Pentapetalae</taxon>
        <taxon>rosids</taxon>
        <taxon>fabids</taxon>
        <taxon>Fabales</taxon>
        <taxon>Fabaceae</taxon>
        <taxon>Caesalpinioideae</taxon>
        <taxon>mimosoid clade</taxon>
        <taxon>Acacieae</taxon>
        <taxon>Acacia</taxon>
    </lineage>
</organism>
<reference evidence="2" key="1">
    <citation type="submission" date="2023-10" db="EMBL/GenBank/DDBJ databases">
        <title>Chromosome-level genome of the transformable northern wattle, Acacia crassicarpa.</title>
        <authorList>
            <person name="Massaro I."/>
            <person name="Sinha N.R."/>
            <person name="Poethig S."/>
            <person name="Leichty A.R."/>
        </authorList>
    </citation>
    <scope>NUCLEOTIDE SEQUENCE</scope>
    <source>
        <strain evidence="2">Acra3RX</strain>
        <tissue evidence="2">Leaf</tissue>
    </source>
</reference>
<evidence type="ECO:0000313" key="3">
    <source>
        <dbReference type="Proteomes" id="UP001293593"/>
    </source>
</evidence>
<protein>
    <submittedName>
        <fullName evidence="2">Uncharacterized protein</fullName>
    </submittedName>
</protein>
<feature type="signal peptide" evidence="1">
    <location>
        <begin position="1"/>
        <end position="29"/>
    </location>
</feature>